<dbReference type="Proteomes" id="UP000323000">
    <property type="component" value="Chromosome 5"/>
</dbReference>
<feature type="compositionally biased region" description="Basic and acidic residues" evidence="1">
    <location>
        <begin position="42"/>
        <end position="51"/>
    </location>
</feature>
<dbReference type="AlphaFoldDB" id="A0A5C7HX80"/>
<evidence type="ECO:0000313" key="3">
    <source>
        <dbReference type="Proteomes" id="UP000323000"/>
    </source>
</evidence>
<name>A0A5C7HX80_9ROSI</name>
<organism evidence="2 3">
    <name type="scientific">Acer yangbiense</name>
    <dbReference type="NCBI Taxonomy" id="1000413"/>
    <lineage>
        <taxon>Eukaryota</taxon>
        <taxon>Viridiplantae</taxon>
        <taxon>Streptophyta</taxon>
        <taxon>Embryophyta</taxon>
        <taxon>Tracheophyta</taxon>
        <taxon>Spermatophyta</taxon>
        <taxon>Magnoliopsida</taxon>
        <taxon>eudicotyledons</taxon>
        <taxon>Gunneridae</taxon>
        <taxon>Pentapetalae</taxon>
        <taxon>rosids</taxon>
        <taxon>malvids</taxon>
        <taxon>Sapindales</taxon>
        <taxon>Sapindaceae</taxon>
        <taxon>Hippocastanoideae</taxon>
        <taxon>Acereae</taxon>
        <taxon>Acer</taxon>
    </lineage>
</organism>
<sequence>MLMVGKISKKGPKAQSSLKMASGKSPRKHSPKTSSISPLHSPDPKSEGGSKAEIEKLYKQSGKLGNMNSIRLLEKEVEGLLECEEVYWKQRSRADWLGASDRNSKYFHAKATMSKKKNHISCLMDDSCRPQVSVEGMAGVVSSFFSKLFESLNPYPQDIRRAIAPIKSKCNGHYESTSHALFSCKAVRLVWNASRFGSLISPFRSLSVLDIFQSICAKVSPEDFQLFCVMVWAIWDDQNFLLNSSKFKDPILLVSWASDYLDEFQRSRIAFSRQSPPPTSREVVD</sequence>
<keyword evidence="3" id="KW-1185">Reference proteome</keyword>
<reference evidence="3" key="1">
    <citation type="journal article" date="2019" name="Gigascience">
        <title>De novo genome assembly of the endangered Acer yangbiense, a plant species with extremely small populations endemic to Yunnan Province, China.</title>
        <authorList>
            <person name="Yang J."/>
            <person name="Wariss H.M."/>
            <person name="Tao L."/>
            <person name="Zhang R."/>
            <person name="Yun Q."/>
            <person name="Hollingsworth P."/>
            <person name="Dao Z."/>
            <person name="Luo G."/>
            <person name="Guo H."/>
            <person name="Ma Y."/>
            <person name="Sun W."/>
        </authorList>
    </citation>
    <scope>NUCLEOTIDE SEQUENCE [LARGE SCALE GENOMIC DNA]</scope>
    <source>
        <strain evidence="3">cv. Malutang</strain>
    </source>
</reference>
<accession>A0A5C7HX80</accession>
<feature type="region of interest" description="Disordered" evidence="1">
    <location>
        <begin position="1"/>
        <end position="51"/>
    </location>
</feature>
<comment type="caution">
    <text evidence="2">The sequence shown here is derived from an EMBL/GenBank/DDBJ whole genome shotgun (WGS) entry which is preliminary data.</text>
</comment>
<evidence type="ECO:0008006" key="4">
    <source>
        <dbReference type="Google" id="ProtNLM"/>
    </source>
</evidence>
<evidence type="ECO:0000256" key="1">
    <source>
        <dbReference type="SAM" id="MobiDB-lite"/>
    </source>
</evidence>
<protein>
    <recommendedName>
        <fullName evidence="4">Reverse transcriptase zinc-binding domain-containing protein</fullName>
    </recommendedName>
</protein>
<dbReference type="EMBL" id="VAHF01000005">
    <property type="protein sequence ID" value="TXG61727.1"/>
    <property type="molecule type" value="Genomic_DNA"/>
</dbReference>
<evidence type="ECO:0000313" key="2">
    <source>
        <dbReference type="EMBL" id="TXG61727.1"/>
    </source>
</evidence>
<gene>
    <name evidence="2" type="ORF">EZV62_013090</name>
</gene>
<proteinExistence type="predicted"/>